<accession>A0A1M5Q898</accession>
<dbReference type="EMBL" id="FQWV01000004">
    <property type="protein sequence ID" value="SHH10305.1"/>
    <property type="molecule type" value="Genomic_DNA"/>
</dbReference>
<dbReference type="Proteomes" id="UP000184357">
    <property type="component" value="Unassembled WGS sequence"/>
</dbReference>
<dbReference type="Pfam" id="PF03975">
    <property type="entry name" value="CheD"/>
    <property type="match status" value="1"/>
</dbReference>
<comment type="catalytic activity">
    <reaction evidence="3">
        <text>L-glutaminyl-[protein] + H2O = L-glutamyl-[protein] + NH4(+)</text>
        <dbReference type="Rhea" id="RHEA:16441"/>
        <dbReference type="Rhea" id="RHEA-COMP:10207"/>
        <dbReference type="Rhea" id="RHEA-COMP:10208"/>
        <dbReference type="ChEBI" id="CHEBI:15377"/>
        <dbReference type="ChEBI" id="CHEBI:28938"/>
        <dbReference type="ChEBI" id="CHEBI:29973"/>
        <dbReference type="ChEBI" id="CHEBI:30011"/>
        <dbReference type="EC" id="3.5.1.44"/>
    </reaction>
</comment>
<evidence type="ECO:0000256" key="1">
    <source>
        <dbReference type="ARBA" id="ARBA00022500"/>
    </source>
</evidence>
<gene>
    <name evidence="3" type="primary">cheD</name>
    <name evidence="5" type="ORF">SAMN05443636_1787</name>
</gene>
<dbReference type="Gene3D" id="3.30.1330.200">
    <property type="match status" value="1"/>
</dbReference>
<evidence type="ECO:0000313" key="5">
    <source>
        <dbReference type="EMBL" id="SHH10305.1"/>
    </source>
</evidence>
<dbReference type="InterPro" id="IPR005659">
    <property type="entry name" value="Chemorcpt_Glu_NH3ase_CheD"/>
</dbReference>
<keyword evidence="2 3" id="KW-0378">Hydrolase</keyword>
<dbReference type="GO" id="GO:0006935">
    <property type="term" value="P:chemotaxis"/>
    <property type="evidence" value="ECO:0007669"/>
    <property type="project" value="UniProtKB-UniRule"/>
</dbReference>
<dbReference type="GO" id="GO:0050568">
    <property type="term" value="F:protein-glutamine glutaminase activity"/>
    <property type="evidence" value="ECO:0007669"/>
    <property type="project" value="UniProtKB-UniRule"/>
</dbReference>
<keyword evidence="1 3" id="KW-0145">Chemotaxis</keyword>
<name>A0A1M5Q898_9EURY</name>
<dbReference type="PANTHER" id="PTHR35147:SF1">
    <property type="entry name" value="CHEMORECEPTOR GLUTAMINE DEAMIDASE CHED-RELATED"/>
    <property type="match status" value="1"/>
</dbReference>
<evidence type="ECO:0000313" key="6">
    <source>
        <dbReference type="Proteomes" id="UP000184357"/>
    </source>
</evidence>
<dbReference type="RefSeq" id="WP_073308651.1">
    <property type="nucleotide sequence ID" value="NZ_FQWV01000004.1"/>
</dbReference>
<evidence type="ECO:0000256" key="4">
    <source>
        <dbReference type="SAM" id="MobiDB-lite"/>
    </source>
</evidence>
<organism evidence="5 6">
    <name type="scientific">Halobaculum gomorrense</name>
    <dbReference type="NCBI Taxonomy" id="43928"/>
    <lineage>
        <taxon>Archaea</taxon>
        <taxon>Methanobacteriati</taxon>
        <taxon>Methanobacteriota</taxon>
        <taxon>Stenosarchaea group</taxon>
        <taxon>Halobacteria</taxon>
        <taxon>Halobacteriales</taxon>
        <taxon>Haloferacaceae</taxon>
        <taxon>Halobaculum</taxon>
    </lineage>
</organism>
<dbReference type="HAMAP" id="MF_01440">
    <property type="entry name" value="CheD"/>
    <property type="match status" value="1"/>
</dbReference>
<keyword evidence="6" id="KW-1185">Reference proteome</keyword>
<comment type="similarity">
    <text evidence="3">Belongs to the CheD family.</text>
</comment>
<dbReference type="SUPFAM" id="SSF64438">
    <property type="entry name" value="CNF1/YfiH-like putative cysteine hydrolases"/>
    <property type="match status" value="1"/>
</dbReference>
<dbReference type="InterPro" id="IPR011324">
    <property type="entry name" value="Cytotoxic_necrot_fac-like_cat"/>
</dbReference>
<evidence type="ECO:0000256" key="2">
    <source>
        <dbReference type="ARBA" id="ARBA00022801"/>
    </source>
</evidence>
<reference evidence="5 6" key="1">
    <citation type="submission" date="2016-11" db="EMBL/GenBank/DDBJ databases">
        <authorList>
            <person name="Jaros S."/>
            <person name="Januszkiewicz K."/>
            <person name="Wedrychowicz H."/>
        </authorList>
    </citation>
    <scope>NUCLEOTIDE SEQUENCE [LARGE SCALE GENOMIC DNA]</scope>
    <source>
        <strain evidence="5 6">DSM 9297</strain>
    </source>
</reference>
<comment type="function">
    <text evidence="3">Probably deamidates glutamine residues to glutamate on methyl-accepting chemotaxis receptors (MCPs), playing an important role in chemotaxis.</text>
</comment>
<dbReference type="InterPro" id="IPR038592">
    <property type="entry name" value="CheD-like_sf"/>
</dbReference>
<dbReference type="STRING" id="43928.SAMN05443636_1787"/>
<proteinExistence type="inferred from homology"/>
<dbReference type="AlphaFoldDB" id="A0A1M5Q898"/>
<protein>
    <recommendedName>
        <fullName evidence="3">Probable chemoreceptor glutamine deamidase CheD</fullName>
        <ecNumber evidence="3">3.5.1.44</ecNumber>
    </recommendedName>
</protein>
<feature type="region of interest" description="Disordered" evidence="4">
    <location>
        <begin position="1"/>
        <end position="28"/>
    </location>
</feature>
<dbReference type="CDD" id="cd16352">
    <property type="entry name" value="CheD"/>
    <property type="match status" value="1"/>
</dbReference>
<dbReference type="PANTHER" id="PTHR35147">
    <property type="entry name" value="CHEMORECEPTOR GLUTAMINE DEAMIDASE CHED-RELATED"/>
    <property type="match status" value="1"/>
</dbReference>
<dbReference type="OrthoDB" id="10499at2157"/>
<dbReference type="EC" id="3.5.1.44" evidence="3"/>
<evidence type="ECO:0000256" key="3">
    <source>
        <dbReference type="HAMAP-Rule" id="MF_01440"/>
    </source>
</evidence>
<sequence length="181" mass="17769">MSPTDSSNAGAPPAQQAPDPDRSAPRRKVALSDAAVAADGAVLVTSGLGSCLGIALHDPTAGVGGLLHAMLPAAEGRPGAPEKFVVDGIDATVAAMADAGADPDGLRAKIAGAAKMIEFNAGGSDGSVGDRNVAAAEAALRDRGIPVVDTDTGGDRGRSLRFDTATGCLHVSYAGGDTIVV</sequence>
<feature type="compositionally biased region" description="Low complexity" evidence="4">
    <location>
        <begin position="9"/>
        <end position="18"/>
    </location>
</feature>